<reference evidence="1" key="2">
    <citation type="journal article" date="2022" name="Hortic Res">
        <title>The genome of Dioscorea zingiberensis sheds light on the biosynthesis, origin and evolution of the medicinally important diosgenin saponins.</title>
        <authorList>
            <person name="Li Y."/>
            <person name="Tan C."/>
            <person name="Li Z."/>
            <person name="Guo J."/>
            <person name="Li S."/>
            <person name="Chen X."/>
            <person name="Wang C."/>
            <person name="Dai X."/>
            <person name="Yang H."/>
            <person name="Song W."/>
            <person name="Hou L."/>
            <person name="Xu J."/>
            <person name="Tong Z."/>
            <person name="Xu A."/>
            <person name="Yuan X."/>
            <person name="Wang W."/>
            <person name="Yang Q."/>
            <person name="Chen L."/>
            <person name="Sun Z."/>
            <person name="Wang K."/>
            <person name="Pan B."/>
            <person name="Chen J."/>
            <person name="Bao Y."/>
            <person name="Liu F."/>
            <person name="Qi X."/>
            <person name="Gang D.R."/>
            <person name="Wen J."/>
            <person name="Li J."/>
        </authorList>
    </citation>
    <scope>NUCLEOTIDE SEQUENCE</scope>
    <source>
        <strain evidence="1">Dzin_1.0</strain>
    </source>
</reference>
<reference evidence="1" key="1">
    <citation type="submission" date="2021-03" db="EMBL/GenBank/DDBJ databases">
        <authorList>
            <person name="Li Z."/>
            <person name="Yang C."/>
        </authorList>
    </citation>
    <scope>NUCLEOTIDE SEQUENCE</scope>
    <source>
        <strain evidence="1">Dzin_1.0</strain>
        <tissue evidence="1">Leaf</tissue>
    </source>
</reference>
<dbReference type="PANTHER" id="PTHR37265">
    <property type="entry name" value="OS01G0195300 PROTEIN"/>
    <property type="match status" value="1"/>
</dbReference>
<proteinExistence type="predicted"/>
<dbReference type="AlphaFoldDB" id="A0A9D5C140"/>
<dbReference type="EMBL" id="JAGGNH010000008">
    <property type="protein sequence ID" value="KAJ0964565.1"/>
    <property type="molecule type" value="Genomic_DNA"/>
</dbReference>
<evidence type="ECO:0000313" key="1">
    <source>
        <dbReference type="EMBL" id="KAJ0964565.1"/>
    </source>
</evidence>
<protein>
    <submittedName>
        <fullName evidence="1">Uncharacterized protein</fullName>
    </submittedName>
</protein>
<accession>A0A9D5C140</accession>
<evidence type="ECO:0000313" key="2">
    <source>
        <dbReference type="Proteomes" id="UP001085076"/>
    </source>
</evidence>
<sequence>MDAVEESRKRKVSSEGIIGEILEKTAKIQAIADDDLEELEIWEEEEGMLDKVLSWLDEDDEIPSNPVLQHSPAQPVFITIGGNDESCGASFSHSSSSVMASFDIGGLHWCSLYECSSAAMDGDLGNVGGEMKIEHTN</sequence>
<dbReference type="Proteomes" id="UP001085076">
    <property type="component" value="Miscellaneous, Linkage group lg08"/>
</dbReference>
<name>A0A9D5C140_9LILI</name>
<organism evidence="1 2">
    <name type="scientific">Dioscorea zingiberensis</name>
    <dbReference type="NCBI Taxonomy" id="325984"/>
    <lineage>
        <taxon>Eukaryota</taxon>
        <taxon>Viridiplantae</taxon>
        <taxon>Streptophyta</taxon>
        <taxon>Embryophyta</taxon>
        <taxon>Tracheophyta</taxon>
        <taxon>Spermatophyta</taxon>
        <taxon>Magnoliopsida</taxon>
        <taxon>Liliopsida</taxon>
        <taxon>Dioscoreales</taxon>
        <taxon>Dioscoreaceae</taxon>
        <taxon>Dioscorea</taxon>
    </lineage>
</organism>
<gene>
    <name evidence="1" type="ORF">J5N97_025703</name>
</gene>
<dbReference type="PANTHER" id="PTHR37265:SF5">
    <property type="entry name" value="OS01G0195300 PROTEIN"/>
    <property type="match status" value="1"/>
</dbReference>
<comment type="caution">
    <text evidence="1">The sequence shown here is derived from an EMBL/GenBank/DDBJ whole genome shotgun (WGS) entry which is preliminary data.</text>
</comment>
<keyword evidence="2" id="KW-1185">Reference proteome</keyword>